<evidence type="ECO:0000259" key="2">
    <source>
        <dbReference type="Pfam" id="PF01757"/>
    </source>
</evidence>
<dbReference type="Pfam" id="PF19040">
    <property type="entry name" value="SGNH"/>
    <property type="match status" value="1"/>
</dbReference>
<feature type="transmembrane region" description="Helical" evidence="1">
    <location>
        <begin position="125"/>
        <end position="145"/>
    </location>
</feature>
<accession>A0AAN0PC32</accession>
<feature type="transmembrane region" description="Helical" evidence="1">
    <location>
        <begin position="178"/>
        <end position="198"/>
    </location>
</feature>
<feature type="transmembrane region" description="Helical" evidence="1">
    <location>
        <begin position="210"/>
        <end position="227"/>
    </location>
</feature>
<evidence type="ECO:0000256" key="1">
    <source>
        <dbReference type="SAM" id="Phobius"/>
    </source>
</evidence>
<keyword evidence="1" id="KW-0472">Membrane</keyword>
<dbReference type="RefSeq" id="WP_013199248.1">
    <property type="nucleotide sequence ID" value="NC_014259.1"/>
</dbReference>
<keyword evidence="4" id="KW-0808">Transferase</keyword>
<feature type="transmembrane region" description="Helical" evidence="1">
    <location>
        <begin position="239"/>
        <end position="258"/>
    </location>
</feature>
<dbReference type="KEGG" id="acd:AOLE_19050"/>
<dbReference type="EMBL" id="CP002080">
    <property type="protein sequence ID" value="ADI92692.1"/>
    <property type="molecule type" value="Genomic_DNA"/>
</dbReference>
<dbReference type="GO" id="GO:0016747">
    <property type="term" value="F:acyltransferase activity, transferring groups other than amino-acyl groups"/>
    <property type="evidence" value="ECO:0007669"/>
    <property type="project" value="InterPro"/>
</dbReference>
<evidence type="ECO:0000313" key="5">
    <source>
        <dbReference type="Proteomes" id="UP000000392"/>
    </source>
</evidence>
<keyword evidence="4" id="KW-0012">Acyltransferase</keyword>
<dbReference type="GO" id="GO:0016020">
    <property type="term" value="C:membrane"/>
    <property type="evidence" value="ECO:0007669"/>
    <property type="project" value="TreeGrafter"/>
</dbReference>
<dbReference type="Pfam" id="PF01757">
    <property type="entry name" value="Acyl_transf_3"/>
    <property type="match status" value="1"/>
</dbReference>
<gene>
    <name evidence="4" type="ordered locus">AOLE_19050</name>
</gene>
<dbReference type="PANTHER" id="PTHR23028">
    <property type="entry name" value="ACETYLTRANSFERASE"/>
    <property type="match status" value="1"/>
</dbReference>
<feature type="domain" description="SGNH" evidence="3">
    <location>
        <begin position="393"/>
        <end position="588"/>
    </location>
</feature>
<feature type="domain" description="Acyltransferase 3" evidence="2">
    <location>
        <begin position="6"/>
        <end position="322"/>
    </location>
</feature>
<keyword evidence="1" id="KW-0812">Transmembrane</keyword>
<dbReference type="AlphaFoldDB" id="A0AAN0PC32"/>
<feature type="transmembrane region" description="Helical" evidence="1">
    <location>
        <begin position="152"/>
        <end position="172"/>
    </location>
</feature>
<feature type="transmembrane region" description="Helical" evidence="1">
    <location>
        <begin position="340"/>
        <end position="361"/>
    </location>
</feature>
<dbReference type="InterPro" id="IPR043968">
    <property type="entry name" value="SGNH"/>
</dbReference>
<dbReference type="GO" id="GO:0000271">
    <property type="term" value="P:polysaccharide biosynthetic process"/>
    <property type="evidence" value="ECO:0007669"/>
    <property type="project" value="TreeGrafter"/>
</dbReference>
<feature type="transmembrane region" description="Helical" evidence="1">
    <location>
        <begin position="66"/>
        <end position="86"/>
    </location>
</feature>
<feature type="transmembrane region" description="Helical" evidence="1">
    <location>
        <begin position="31"/>
        <end position="50"/>
    </location>
</feature>
<dbReference type="PANTHER" id="PTHR23028:SF53">
    <property type="entry name" value="ACYL_TRANSF_3 DOMAIN-CONTAINING PROTEIN"/>
    <property type="match status" value="1"/>
</dbReference>
<evidence type="ECO:0000259" key="3">
    <source>
        <dbReference type="Pfam" id="PF19040"/>
    </source>
</evidence>
<evidence type="ECO:0000313" key="4">
    <source>
        <dbReference type="EMBL" id="ADI92692.1"/>
    </source>
</evidence>
<keyword evidence="1" id="KW-1133">Transmembrane helix</keyword>
<proteinExistence type="predicted"/>
<feature type="transmembrane region" description="Helical" evidence="1">
    <location>
        <begin position="307"/>
        <end position="328"/>
    </location>
</feature>
<dbReference type="InterPro" id="IPR002656">
    <property type="entry name" value="Acyl_transf_3_dom"/>
</dbReference>
<dbReference type="InterPro" id="IPR050879">
    <property type="entry name" value="Acyltransferase_3"/>
</dbReference>
<dbReference type="GeneID" id="9384260"/>
<protein>
    <submittedName>
        <fullName evidence="4">Lipopolysaccharide modification acyltransferase</fullName>
    </submittedName>
</protein>
<feature type="transmembrane region" description="Helical" evidence="1">
    <location>
        <begin position="279"/>
        <end position="295"/>
    </location>
</feature>
<sequence length="598" mass="68102">MNKRIDIQILRAFAVIFVVLFHLEVTGIQSGFLGVDVFFVVSGFLMAILYKPGEAKKFFERRAKRLLPAYFATVILTLIAAIFVVLPSEQEAVLTQSIYSIFFANNFGFWLQNSYFSKSDFKPLLHLWSLGVEIQFYLIVPFLVFFFKKSKFLLPIALLGSLLSCIFILGIAPQTSFFMMPLRVWEFLIGFVVAYYLTINGNIKFNNYSFLGLIGLAIICAVPFLHIDGNSVNRLNAHPGIHALIVCIATALVLSFGLPKFLQDSKLGLLLSKIGDYSYSIYLVHFPIIVLYLYKPFTGTNLHPESLLDKISLFILIAVASILMHKLIETRNFKNIKREYLVSIISIVALIGITKVTQTYFYNQQEKNIFAGLKDRATYRCGKLKRISDPKAVTCKINNENFEKSILLVGNSHSDSIKMAFSEEAAKNKYNTYFVVSNTPLIEGPFTVDVLLKEAARLKTGRIIMHYSSPALDDKLLEKIESLLKHKNISIDFIMPVPIYKEPVPKILYENNATAQYDVHKYLDDNAIFFTKLEVLESKYSNLKIDHVKQILCKPTCIISDENKYPYYFDSNHLNLTGANLLIPVFEKIFSSYSDKEK</sequence>
<feature type="transmembrane region" description="Helical" evidence="1">
    <location>
        <begin position="7"/>
        <end position="25"/>
    </location>
</feature>
<reference evidence="4 5" key="1">
    <citation type="journal article" date="2010" name="J. Bacteriol.">
        <title>Complete genome sequence of the diesel-degrading Acinetobacter sp. strain DR1.</title>
        <authorList>
            <person name="Jung J."/>
            <person name="Baek J.H."/>
            <person name="Park W."/>
        </authorList>
    </citation>
    <scope>NUCLEOTIDE SEQUENCE [LARGE SCALE GENOMIC DNA]</scope>
    <source>
        <strain evidence="5">JCM 16667 / KCTC 23045 / DR1</strain>
    </source>
</reference>
<organism evidence="4 5">
    <name type="scientific">Acinetobacter oleivorans (strain JCM 16667 / KCTC 23045 / DR1)</name>
    <dbReference type="NCBI Taxonomy" id="436717"/>
    <lineage>
        <taxon>Bacteria</taxon>
        <taxon>Pseudomonadati</taxon>
        <taxon>Pseudomonadota</taxon>
        <taxon>Gammaproteobacteria</taxon>
        <taxon>Moraxellales</taxon>
        <taxon>Moraxellaceae</taxon>
        <taxon>Acinetobacter</taxon>
    </lineage>
</organism>
<dbReference type="Proteomes" id="UP000000392">
    <property type="component" value="Chromosome"/>
</dbReference>
<name>A0AAN0PC32_ACISD</name>